<protein>
    <submittedName>
        <fullName evidence="9">Alcohol dehydrogenase</fullName>
    </submittedName>
</protein>
<accession>A0A2W5P9T8</accession>
<proteinExistence type="inferred from homology"/>
<dbReference type="SMART" id="SM00829">
    <property type="entry name" value="PKS_ER"/>
    <property type="match status" value="1"/>
</dbReference>
<evidence type="ECO:0000256" key="3">
    <source>
        <dbReference type="ARBA" id="ARBA00022833"/>
    </source>
</evidence>
<keyword evidence="5" id="KW-0520">NAD</keyword>
<sequence>MQIRAAILRSRGAPLPYADSRPLRIEEVTLDPPGKGEVRVRIAAAGLCHSDLSVINGDRARPLPMALGHEAAGVVEALGPDVDDLAVGDPVVMVFMPSCGHCLPCAEGRPALCGPGSVANGAGTLLGAGIRLHRGADPIHHHLGCSAFATHAVVSRRSLVKVDAELPLHEAALFGCAVLTGVGAVVNTAGVKAGQSVAVVGLGGVGLAALLGALAVGAAQVIAVDLSQEKLALARELGATATFAAGDTTVAAVREVTGGGCDHVFEMAGSIRALESAVGMTRRGGTTVTAGLPPPDAALPLNIVGMVAEERTFKGSYIGTCVPARDIPRYVALYRAGRLPVDRLVSGYLTLDEINAGFDALHSGRAVRQIVRFDA</sequence>
<comment type="cofactor">
    <cofactor evidence="1 6">
        <name>Zn(2+)</name>
        <dbReference type="ChEBI" id="CHEBI:29105"/>
    </cofactor>
</comment>
<dbReference type="SUPFAM" id="SSF51735">
    <property type="entry name" value="NAD(P)-binding Rossmann-fold domains"/>
    <property type="match status" value="1"/>
</dbReference>
<dbReference type="InterPro" id="IPR036291">
    <property type="entry name" value="NAD(P)-bd_dom_sf"/>
</dbReference>
<dbReference type="Gene3D" id="3.90.180.10">
    <property type="entry name" value="Medium-chain alcohol dehydrogenases, catalytic domain"/>
    <property type="match status" value="1"/>
</dbReference>
<comment type="caution">
    <text evidence="9">The sequence shown here is derived from an EMBL/GenBank/DDBJ whole genome shotgun (WGS) entry which is preliminary data.</text>
</comment>
<evidence type="ECO:0000256" key="4">
    <source>
        <dbReference type="ARBA" id="ARBA00023002"/>
    </source>
</evidence>
<keyword evidence="3 6" id="KW-0862">Zinc</keyword>
<keyword evidence="4" id="KW-0560">Oxidoreductase</keyword>
<name>A0A2W5P9T8_9SPHN</name>
<dbReference type="InterPro" id="IPR013149">
    <property type="entry name" value="ADH-like_C"/>
</dbReference>
<organism evidence="9 10">
    <name type="scientific">Sphingomonas taxi</name>
    <dbReference type="NCBI Taxonomy" id="1549858"/>
    <lineage>
        <taxon>Bacteria</taxon>
        <taxon>Pseudomonadati</taxon>
        <taxon>Pseudomonadota</taxon>
        <taxon>Alphaproteobacteria</taxon>
        <taxon>Sphingomonadales</taxon>
        <taxon>Sphingomonadaceae</taxon>
        <taxon>Sphingomonas</taxon>
    </lineage>
</organism>
<dbReference type="GO" id="GO:0051903">
    <property type="term" value="F:S-(hydroxymethyl)glutathione dehydrogenase [NAD(P)+] activity"/>
    <property type="evidence" value="ECO:0007669"/>
    <property type="project" value="TreeGrafter"/>
</dbReference>
<dbReference type="Pfam" id="PF08240">
    <property type="entry name" value="ADH_N"/>
    <property type="match status" value="1"/>
</dbReference>
<evidence type="ECO:0000256" key="6">
    <source>
        <dbReference type="RuleBase" id="RU361277"/>
    </source>
</evidence>
<dbReference type="InterPro" id="IPR002328">
    <property type="entry name" value="ADH_Zn_CS"/>
</dbReference>
<dbReference type="FunFam" id="3.40.50.720:FF:000003">
    <property type="entry name" value="S-(hydroxymethyl)glutathione dehydrogenase"/>
    <property type="match status" value="1"/>
</dbReference>
<keyword evidence="7" id="KW-0472">Membrane</keyword>
<feature type="transmembrane region" description="Helical" evidence="7">
    <location>
        <begin position="171"/>
        <end position="191"/>
    </location>
</feature>
<comment type="similarity">
    <text evidence="6">Belongs to the zinc-containing alcohol dehydrogenase family.</text>
</comment>
<keyword evidence="7" id="KW-1133">Transmembrane helix</keyword>
<dbReference type="InterPro" id="IPR013154">
    <property type="entry name" value="ADH-like_N"/>
</dbReference>
<dbReference type="PANTHER" id="PTHR43880:SF12">
    <property type="entry name" value="ALCOHOL DEHYDROGENASE CLASS-3"/>
    <property type="match status" value="1"/>
</dbReference>
<evidence type="ECO:0000256" key="7">
    <source>
        <dbReference type="SAM" id="Phobius"/>
    </source>
</evidence>
<dbReference type="PROSITE" id="PS00059">
    <property type="entry name" value="ADH_ZINC"/>
    <property type="match status" value="1"/>
</dbReference>
<dbReference type="GO" id="GO:0005829">
    <property type="term" value="C:cytosol"/>
    <property type="evidence" value="ECO:0007669"/>
    <property type="project" value="TreeGrafter"/>
</dbReference>
<dbReference type="Gene3D" id="3.40.50.720">
    <property type="entry name" value="NAD(P)-binding Rossmann-like Domain"/>
    <property type="match status" value="1"/>
</dbReference>
<feature type="transmembrane region" description="Helical" evidence="7">
    <location>
        <begin position="197"/>
        <end position="223"/>
    </location>
</feature>
<dbReference type="GO" id="GO:0046294">
    <property type="term" value="P:formaldehyde catabolic process"/>
    <property type="evidence" value="ECO:0007669"/>
    <property type="project" value="TreeGrafter"/>
</dbReference>
<evidence type="ECO:0000313" key="10">
    <source>
        <dbReference type="Proteomes" id="UP000249229"/>
    </source>
</evidence>
<dbReference type="InterPro" id="IPR011032">
    <property type="entry name" value="GroES-like_sf"/>
</dbReference>
<evidence type="ECO:0000256" key="1">
    <source>
        <dbReference type="ARBA" id="ARBA00001947"/>
    </source>
</evidence>
<evidence type="ECO:0000256" key="5">
    <source>
        <dbReference type="ARBA" id="ARBA00023027"/>
    </source>
</evidence>
<gene>
    <name evidence="9" type="ORF">DI544_11105</name>
</gene>
<evidence type="ECO:0000259" key="8">
    <source>
        <dbReference type="SMART" id="SM00829"/>
    </source>
</evidence>
<evidence type="ECO:0000313" key="9">
    <source>
        <dbReference type="EMBL" id="PZQ59665.1"/>
    </source>
</evidence>
<dbReference type="AlphaFoldDB" id="A0A2W5P9T8"/>
<keyword evidence="2 6" id="KW-0479">Metal-binding</keyword>
<dbReference type="Proteomes" id="UP000249229">
    <property type="component" value="Unassembled WGS sequence"/>
</dbReference>
<feature type="domain" description="Enoyl reductase (ER)" evidence="8">
    <location>
        <begin position="18"/>
        <end position="371"/>
    </location>
</feature>
<dbReference type="GO" id="GO:0008270">
    <property type="term" value="F:zinc ion binding"/>
    <property type="evidence" value="ECO:0007669"/>
    <property type="project" value="InterPro"/>
</dbReference>
<dbReference type="CDD" id="cd08281">
    <property type="entry name" value="liver_ADH_like1"/>
    <property type="match status" value="1"/>
</dbReference>
<keyword evidence="7" id="KW-0812">Transmembrane</keyword>
<reference evidence="9 10" key="1">
    <citation type="submission" date="2017-08" db="EMBL/GenBank/DDBJ databases">
        <title>Infants hospitalized years apart are colonized by the same room-sourced microbial strains.</title>
        <authorList>
            <person name="Brooks B."/>
            <person name="Olm M.R."/>
            <person name="Firek B.A."/>
            <person name="Baker R."/>
            <person name="Thomas B.C."/>
            <person name="Morowitz M.J."/>
            <person name="Banfield J.F."/>
        </authorList>
    </citation>
    <scope>NUCLEOTIDE SEQUENCE [LARGE SCALE GENOMIC DNA]</scope>
    <source>
        <strain evidence="9">S2_005_001_R1_22</strain>
    </source>
</reference>
<dbReference type="InterPro" id="IPR020843">
    <property type="entry name" value="ER"/>
</dbReference>
<evidence type="ECO:0000256" key="2">
    <source>
        <dbReference type="ARBA" id="ARBA00022723"/>
    </source>
</evidence>
<dbReference type="PANTHER" id="PTHR43880">
    <property type="entry name" value="ALCOHOL DEHYDROGENASE"/>
    <property type="match status" value="1"/>
</dbReference>
<dbReference type="Pfam" id="PF00107">
    <property type="entry name" value="ADH_zinc_N"/>
    <property type="match status" value="1"/>
</dbReference>
<dbReference type="EMBL" id="QFQI01000008">
    <property type="protein sequence ID" value="PZQ59665.1"/>
    <property type="molecule type" value="Genomic_DNA"/>
</dbReference>
<dbReference type="SUPFAM" id="SSF50129">
    <property type="entry name" value="GroES-like"/>
    <property type="match status" value="2"/>
</dbReference>